<name>A0A8J2FUP4_9BACT</name>
<proteinExistence type="inferred from homology"/>
<dbReference type="Pfam" id="PF25967">
    <property type="entry name" value="RND-MFP_C"/>
    <property type="match status" value="1"/>
</dbReference>
<dbReference type="EMBL" id="CAJNOB010000061">
    <property type="protein sequence ID" value="CAF0704307.1"/>
    <property type="molecule type" value="Genomic_DNA"/>
</dbReference>
<dbReference type="SUPFAM" id="SSF111369">
    <property type="entry name" value="HlyD-like secretion proteins"/>
    <property type="match status" value="1"/>
</dbReference>
<evidence type="ECO:0000313" key="7">
    <source>
        <dbReference type="Proteomes" id="UP000663859"/>
    </source>
</evidence>
<dbReference type="GO" id="GO:0022857">
    <property type="term" value="F:transmembrane transporter activity"/>
    <property type="evidence" value="ECO:0007669"/>
    <property type="project" value="InterPro"/>
</dbReference>
<accession>A0A8J2FUP4</accession>
<dbReference type="Gene3D" id="2.40.30.170">
    <property type="match status" value="1"/>
</dbReference>
<evidence type="ECO:0000313" key="6">
    <source>
        <dbReference type="EMBL" id="CAF0704307.1"/>
    </source>
</evidence>
<evidence type="ECO:0000259" key="5">
    <source>
        <dbReference type="Pfam" id="PF25973"/>
    </source>
</evidence>
<evidence type="ECO:0000256" key="1">
    <source>
        <dbReference type="ARBA" id="ARBA00009477"/>
    </source>
</evidence>
<keyword evidence="2" id="KW-0813">Transport</keyword>
<sequence>MVFPLPPWQKIRKVAAALLRERKRSGLVLAGAATLVFCALILSHQTEREKKELSLPSRLARDTIPRPPEEFNNDFVRAERGQWMDVPLTIPVPGKLAFNAQYSFLCSARTAGRLDHILVFEGAEVRQGDVLAELYSPEFISAEKEYLVARETIRTISKLHSAELKADASATLQAARNRLKVLGAADQDIEELDRTGNVSLYLKLRAPISGTIVKRNMDPGAFVNTGDSFMMIADPTKLWFFGNVFERDYSKIRLGQKLILYVPALGQKQFTGVLNYIAPSLDPATHTLPIRCDVPNPTKELRPEFYVEAELVVGYAKAVVLPRSALLHEGDQAYVLVAQKKDYQKRAVVAQSFGKDKVAILSGLRGDEEVVVSGAILLNQMLLNP</sequence>
<evidence type="ECO:0000259" key="4">
    <source>
        <dbReference type="Pfam" id="PF25967"/>
    </source>
</evidence>
<dbReference type="GO" id="GO:0015679">
    <property type="term" value="P:plasma membrane copper ion transport"/>
    <property type="evidence" value="ECO:0007669"/>
    <property type="project" value="TreeGrafter"/>
</dbReference>
<reference evidence="6" key="1">
    <citation type="submission" date="2021-02" db="EMBL/GenBank/DDBJ databases">
        <authorList>
            <person name="Cremers G."/>
            <person name="Picone N."/>
        </authorList>
    </citation>
    <scope>NUCLEOTIDE SEQUENCE</scope>
    <source>
        <strain evidence="6">PQ17</strain>
    </source>
</reference>
<dbReference type="Pfam" id="PF25954">
    <property type="entry name" value="Beta-barrel_RND_2"/>
    <property type="match status" value="1"/>
</dbReference>
<organism evidence="6 7">
    <name type="scientific">Candidatus Methylacidithermus pantelleriae</name>
    <dbReference type="NCBI Taxonomy" id="2744239"/>
    <lineage>
        <taxon>Bacteria</taxon>
        <taxon>Pseudomonadati</taxon>
        <taxon>Verrucomicrobiota</taxon>
        <taxon>Methylacidiphilae</taxon>
        <taxon>Methylacidiphilales</taxon>
        <taxon>Methylacidiphilaceae</taxon>
        <taxon>Candidatus Methylacidithermus</taxon>
    </lineage>
</organism>
<dbReference type="RefSeq" id="WP_174583577.1">
    <property type="nucleotide sequence ID" value="NZ_CAJNOB010000061.1"/>
</dbReference>
<keyword evidence="7" id="KW-1185">Reference proteome</keyword>
<dbReference type="FunFam" id="2.40.30.170:FF:000010">
    <property type="entry name" value="Efflux RND transporter periplasmic adaptor subunit"/>
    <property type="match status" value="1"/>
</dbReference>
<comment type="similarity">
    <text evidence="1">Belongs to the membrane fusion protein (MFP) (TC 8.A.1) family.</text>
</comment>
<dbReference type="AlphaFoldDB" id="A0A8J2FUP4"/>
<dbReference type="PANTHER" id="PTHR30097:SF4">
    <property type="entry name" value="SLR6042 PROTEIN"/>
    <property type="match status" value="1"/>
</dbReference>
<dbReference type="NCBIfam" id="TIGR01730">
    <property type="entry name" value="RND_mfp"/>
    <property type="match status" value="1"/>
</dbReference>
<protein>
    <submittedName>
        <fullName evidence="6">Efflux transporter periplasmic adaptor subunit</fullName>
    </submittedName>
</protein>
<comment type="caution">
    <text evidence="6">The sequence shown here is derived from an EMBL/GenBank/DDBJ whole genome shotgun (WGS) entry which is preliminary data.</text>
</comment>
<dbReference type="GO" id="GO:0060003">
    <property type="term" value="P:copper ion export"/>
    <property type="evidence" value="ECO:0007669"/>
    <property type="project" value="TreeGrafter"/>
</dbReference>
<feature type="domain" description="CzcB-like barrel-sandwich hybrid" evidence="5">
    <location>
        <begin position="107"/>
        <end position="234"/>
    </location>
</feature>
<dbReference type="InterPro" id="IPR058792">
    <property type="entry name" value="Beta-barrel_RND_2"/>
</dbReference>
<dbReference type="GO" id="GO:0016020">
    <property type="term" value="C:membrane"/>
    <property type="evidence" value="ECO:0007669"/>
    <property type="project" value="InterPro"/>
</dbReference>
<dbReference type="InterPro" id="IPR051909">
    <property type="entry name" value="MFP_Cation_Efflux"/>
</dbReference>
<dbReference type="Gene3D" id="2.40.420.20">
    <property type="match status" value="1"/>
</dbReference>
<feature type="domain" description="Multidrug resistance protein MdtA-like C-terminal permuted SH3" evidence="4">
    <location>
        <begin position="318"/>
        <end position="375"/>
    </location>
</feature>
<dbReference type="Gene3D" id="2.40.50.100">
    <property type="match status" value="1"/>
</dbReference>
<dbReference type="PANTHER" id="PTHR30097">
    <property type="entry name" value="CATION EFFLUX SYSTEM PROTEIN CUSB"/>
    <property type="match status" value="1"/>
</dbReference>
<dbReference type="InterPro" id="IPR058647">
    <property type="entry name" value="BSH_CzcB-like"/>
</dbReference>
<dbReference type="InterPro" id="IPR006143">
    <property type="entry name" value="RND_pump_MFP"/>
</dbReference>
<gene>
    <name evidence="6" type="ORF">MPNT_640003</name>
</gene>
<evidence type="ECO:0000256" key="2">
    <source>
        <dbReference type="ARBA" id="ARBA00022448"/>
    </source>
</evidence>
<evidence type="ECO:0000259" key="3">
    <source>
        <dbReference type="Pfam" id="PF25954"/>
    </source>
</evidence>
<dbReference type="GO" id="GO:0030313">
    <property type="term" value="C:cell envelope"/>
    <property type="evidence" value="ECO:0007669"/>
    <property type="project" value="TreeGrafter"/>
</dbReference>
<dbReference type="Pfam" id="PF25973">
    <property type="entry name" value="BSH_CzcB"/>
    <property type="match status" value="1"/>
</dbReference>
<dbReference type="Proteomes" id="UP000663859">
    <property type="component" value="Unassembled WGS sequence"/>
</dbReference>
<dbReference type="InterPro" id="IPR058627">
    <property type="entry name" value="MdtA-like_C"/>
</dbReference>
<feature type="domain" description="CusB-like beta-barrel" evidence="3">
    <location>
        <begin position="238"/>
        <end position="311"/>
    </location>
</feature>